<evidence type="ECO:0000313" key="2">
    <source>
        <dbReference type="EMBL" id="KKM24862.1"/>
    </source>
</evidence>
<gene>
    <name evidence="2" type="ORF">LCGC14_1600820</name>
</gene>
<sequence>MTQTNMFGPPPTKPPEGHDGVINDEKYFLRRMREIAEEISHRCGQVDCDDLREYAANKGIEPKNPNWWGLIFSAREIPGLLQVGRKPSRWPSNHSRQIFVWRFPPRRT</sequence>
<accession>A0A0F9IBK2</accession>
<reference evidence="2" key="1">
    <citation type="journal article" date="2015" name="Nature">
        <title>Complex archaea that bridge the gap between prokaryotes and eukaryotes.</title>
        <authorList>
            <person name="Spang A."/>
            <person name="Saw J.H."/>
            <person name="Jorgensen S.L."/>
            <person name="Zaremba-Niedzwiedzka K."/>
            <person name="Martijn J."/>
            <person name="Lind A.E."/>
            <person name="van Eijk R."/>
            <person name="Schleper C."/>
            <person name="Guy L."/>
            <person name="Ettema T.J."/>
        </authorList>
    </citation>
    <scope>NUCLEOTIDE SEQUENCE</scope>
</reference>
<evidence type="ECO:0000256" key="1">
    <source>
        <dbReference type="SAM" id="MobiDB-lite"/>
    </source>
</evidence>
<protein>
    <submittedName>
        <fullName evidence="2">Uncharacterized protein</fullName>
    </submittedName>
</protein>
<dbReference type="AlphaFoldDB" id="A0A0F9IBK2"/>
<comment type="caution">
    <text evidence="2">The sequence shown here is derived from an EMBL/GenBank/DDBJ whole genome shotgun (WGS) entry which is preliminary data.</text>
</comment>
<feature type="region of interest" description="Disordered" evidence="1">
    <location>
        <begin position="1"/>
        <end position="20"/>
    </location>
</feature>
<proteinExistence type="predicted"/>
<name>A0A0F9IBK2_9ZZZZ</name>
<dbReference type="EMBL" id="LAZR01012835">
    <property type="protein sequence ID" value="KKM24862.1"/>
    <property type="molecule type" value="Genomic_DNA"/>
</dbReference>
<organism evidence="2">
    <name type="scientific">marine sediment metagenome</name>
    <dbReference type="NCBI Taxonomy" id="412755"/>
    <lineage>
        <taxon>unclassified sequences</taxon>
        <taxon>metagenomes</taxon>
        <taxon>ecological metagenomes</taxon>
    </lineage>
</organism>